<evidence type="ECO:0000313" key="11">
    <source>
        <dbReference type="Proteomes" id="UP001176940"/>
    </source>
</evidence>
<dbReference type="InterPro" id="IPR012677">
    <property type="entry name" value="Nucleotide-bd_a/b_plait_sf"/>
</dbReference>
<evidence type="ECO:0000259" key="8">
    <source>
        <dbReference type="PROSITE" id="PS50157"/>
    </source>
</evidence>
<feature type="region of interest" description="Disordered" evidence="7">
    <location>
        <begin position="384"/>
        <end position="545"/>
    </location>
</feature>
<dbReference type="Proteomes" id="UP001176940">
    <property type="component" value="Unassembled WGS sequence"/>
</dbReference>
<dbReference type="PROSITE" id="PS01358">
    <property type="entry name" value="ZF_RANBP2_1"/>
    <property type="match status" value="1"/>
</dbReference>
<evidence type="ECO:0000256" key="5">
    <source>
        <dbReference type="ARBA" id="ARBA00023242"/>
    </source>
</evidence>
<name>A0ABN9M891_9NEOB</name>
<dbReference type="Gene3D" id="3.30.70.330">
    <property type="match status" value="1"/>
</dbReference>
<comment type="caution">
    <text evidence="10">The sequence shown here is derived from an EMBL/GenBank/DDBJ whole genome shotgun (WGS) entry which is preliminary data.</text>
</comment>
<evidence type="ECO:0000256" key="2">
    <source>
        <dbReference type="ARBA" id="ARBA00022723"/>
    </source>
</evidence>
<evidence type="ECO:0000256" key="1">
    <source>
        <dbReference type="ARBA" id="ARBA00004123"/>
    </source>
</evidence>
<feature type="compositionally biased region" description="Basic and acidic residues" evidence="7">
    <location>
        <begin position="277"/>
        <end position="293"/>
    </location>
</feature>
<proteinExistence type="predicted"/>
<gene>
    <name evidence="10" type="ORF">RIMI_LOCUS16507885</name>
</gene>
<feature type="compositionally biased region" description="Basic residues" evidence="7">
    <location>
        <begin position="386"/>
        <end position="414"/>
    </location>
</feature>
<evidence type="ECO:0000313" key="10">
    <source>
        <dbReference type="EMBL" id="CAJ0958756.1"/>
    </source>
</evidence>
<keyword evidence="4" id="KW-0862">Zinc</keyword>
<dbReference type="PANTHER" id="PTHR13948">
    <property type="entry name" value="RNA-BINDING PROTEIN"/>
    <property type="match status" value="1"/>
</dbReference>
<accession>A0ABN9M891</accession>
<evidence type="ECO:0000259" key="9">
    <source>
        <dbReference type="PROSITE" id="PS50199"/>
    </source>
</evidence>
<evidence type="ECO:0000256" key="3">
    <source>
        <dbReference type="ARBA" id="ARBA00022771"/>
    </source>
</evidence>
<dbReference type="PANTHER" id="PTHR13948:SF22">
    <property type="entry name" value="RNA-BINDING PROTEIN 6"/>
    <property type="match status" value="1"/>
</dbReference>
<dbReference type="InterPro" id="IPR001876">
    <property type="entry name" value="Znf_RanBP2"/>
</dbReference>
<keyword evidence="5" id="KW-0539">Nucleus</keyword>
<evidence type="ECO:0000256" key="6">
    <source>
        <dbReference type="PROSITE-ProRule" id="PRU00322"/>
    </source>
</evidence>
<feature type="compositionally biased region" description="Pro residues" evidence="7">
    <location>
        <begin position="520"/>
        <end position="536"/>
    </location>
</feature>
<feature type="domain" description="RanBP2-type" evidence="9">
    <location>
        <begin position="209"/>
        <end position="240"/>
    </location>
</feature>
<feature type="compositionally biased region" description="Acidic residues" evidence="7">
    <location>
        <begin position="507"/>
        <end position="518"/>
    </location>
</feature>
<sequence>MMREAEKRRLQIKGEKGRGEKAMGMLKSPMMRVGMSQEIKEARWQSDPGTDEGPGGRYTTATRYLQLNCRFLGAGSSSSDDRSEPNNCMIQLLKAMRFYELSQAKGVNGEERGPQGLNLVGLRQIGGERAAVPSSVRFAEISHHPEKVISSDSVQFLSILEIVVSELCTKNLILHNWGIVTMYQCRRDLLPVCPGVLHFKGKKVSLKYKSNSDRWNCQQCKAVNIVSKERCWQCSALRAGSDHLPLRDAQKDATVSPSATSRRAMKRAANLSVSGHSPDDHKGSSPKKEKEQNLTKSSKIIVINGIPLCTTPRNVVKALQPFVPYLLVGKVEIVKKKRRNNQEKMAFIELRSHKEAVRLTTLIRYRIPPLSIEGKPVTMDLAHADRKLKKKNVKAATRRKRQAQKRSAARPGHKGHTDRPIYDPRIGRYVNPQPSNCENQRKNDNRKQTPGSSKKVPASRPPRRGFTEEKDLENDPFKRPLPPPVTSRVEPPPEPKDNPLIKLLGEYGDDSEEEEEELPPPRASPSPAPKPTPKPAAPSTEVTRDEVTDWKKMACLLCLRKFPNKAALIRHQKLSDLHKRNLAIQKLRKCYNQQAYLEQKVGGAHNV</sequence>
<keyword evidence="3 6" id="KW-0863">Zinc-finger</keyword>
<keyword evidence="11" id="KW-1185">Reference proteome</keyword>
<evidence type="ECO:0000256" key="7">
    <source>
        <dbReference type="SAM" id="MobiDB-lite"/>
    </source>
</evidence>
<organism evidence="10 11">
    <name type="scientific">Ranitomeya imitator</name>
    <name type="common">mimic poison frog</name>
    <dbReference type="NCBI Taxonomy" id="111125"/>
    <lineage>
        <taxon>Eukaryota</taxon>
        <taxon>Metazoa</taxon>
        <taxon>Chordata</taxon>
        <taxon>Craniata</taxon>
        <taxon>Vertebrata</taxon>
        <taxon>Euteleostomi</taxon>
        <taxon>Amphibia</taxon>
        <taxon>Batrachia</taxon>
        <taxon>Anura</taxon>
        <taxon>Neobatrachia</taxon>
        <taxon>Hyloidea</taxon>
        <taxon>Dendrobatidae</taxon>
        <taxon>Dendrobatinae</taxon>
        <taxon>Ranitomeya</taxon>
    </lineage>
</organism>
<reference evidence="10" key="1">
    <citation type="submission" date="2023-07" db="EMBL/GenBank/DDBJ databases">
        <authorList>
            <person name="Stuckert A."/>
        </authorList>
    </citation>
    <scope>NUCLEOTIDE SEQUENCE</scope>
</reference>
<keyword evidence="2" id="KW-0479">Metal-binding</keyword>
<dbReference type="EMBL" id="CAUEEQ010046218">
    <property type="protein sequence ID" value="CAJ0958756.1"/>
    <property type="molecule type" value="Genomic_DNA"/>
</dbReference>
<dbReference type="PROSITE" id="PS50199">
    <property type="entry name" value="ZF_RANBP2_2"/>
    <property type="match status" value="1"/>
</dbReference>
<dbReference type="PROSITE" id="PS50157">
    <property type="entry name" value="ZINC_FINGER_C2H2_2"/>
    <property type="match status" value="1"/>
</dbReference>
<comment type="subcellular location">
    <subcellularLocation>
        <location evidence="1">Nucleus</location>
    </subcellularLocation>
</comment>
<dbReference type="InterPro" id="IPR013087">
    <property type="entry name" value="Znf_C2H2_type"/>
</dbReference>
<evidence type="ECO:0000256" key="4">
    <source>
        <dbReference type="ARBA" id="ARBA00022833"/>
    </source>
</evidence>
<feature type="region of interest" description="Disordered" evidence="7">
    <location>
        <begin position="248"/>
        <end position="296"/>
    </location>
</feature>
<feature type="compositionally biased region" description="Basic and acidic residues" evidence="7">
    <location>
        <begin position="415"/>
        <end position="426"/>
    </location>
</feature>
<protein>
    <submittedName>
        <fullName evidence="10">Uncharacterized protein</fullName>
    </submittedName>
</protein>
<feature type="compositionally biased region" description="Basic and acidic residues" evidence="7">
    <location>
        <begin position="465"/>
        <end position="478"/>
    </location>
</feature>
<feature type="domain" description="C2H2-type" evidence="8">
    <location>
        <begin position="553"/>
        <end position="583"/>
    </location>
</feature>